<proteinExistence type="predicted"/>
<dbReference type="STRING" id="1122156.SAMN02745117_01127"/>
<dbReference type="GO" id="GO:0032259">
    <property type="term" value="P:methylation"/>
    <property type="evidence" value="ECO:0007669"/>
    <property type="project" value="UniProtKB-KW"/>
</dbReference>
<keyword evidence="2" id="KW-1185">Reference proteome</keyword>
<protein>
    <submittedName>
        <fullName evidence="1">Predicted methyltransferase, contains TPR repeat</fullName>
    </submittedName>
</protein>
<dbReference type="Pfam" id="PF13489">
    <property type="entry name" value="Methyltransf_23"/>
    <property type="match status" value="1"/>
</dbReference>
<organism evidence="1 2">
    <name type="scientific">Lampropedia hyalina DSM 16112</name>
    <dbReference type="NCBI Taxonomy" id="1122156"/>
    <lineage>
        <taxon>Bacteria</taxon>
        <taxon>Pseudomonadati</taxon>
        <taxon>Pseudomonadota</taxon>
        <taxon>Betaproteobacteria</taxon>
        <taxon>Burkholderiales</taxon>
        <taxon>Comamonadaceae</taxon>
        <taxon>Lampropedia</taxon>
    </lineage>
</organism>
<dbReference type="InterPro" id="IPR011990">
    <property type="entry name" value="TPR-like_helical_dom_sf"/>
</dbReference>
<dbReference type="AlphaFoldDB" id="A0A1M4XUD1"/>
<keyword evidence="1" id="KW-0489">Methyltransferase</keyword>
<dbReference type="Gene3D" id="1.25.40.10">
    <property type="entry name" value="Tetratricopeptide repeat domain"/>
    <property type="match status" value="1"/>
</dbReference>
<dbReference type="SUPFAM" id="SSF48452">
    <property type="entry name" value="TPR-like"/>
    <property type="match status" value="1"/>
</dbReference>
<dbReference type="PANTHER" id="PTHR43861">
    <property type="entry name" value="TRANS-ACONITATE 2-METHYLTRANSFERASE-RELATED"/>
    <property type="match status" value="1"/>
</dbReference>
<reference evidence="1 2" key="1">
    <citation type="submission" date="2016-11" db="EMBL/GenBank/DDBJ databases">
        <authorList>
            <person name="Jaros S."/>
            <person name="Januszkiewicz K."/>
            <person name="Wedrychowicz H."/>
        </authorList>
    </citation>
    <scope>NUCLEOTIDE SEQUENCE [LARGE SCALE GENOMIC DNA]</scope>
    <source>
        <strain evidence="1 2">DSM 16112</strain>
    </source>
</reference>
<gene>
    <name evidence="1" type="ORF">SAMN02745117_01127</name>
</gene>
<dbReference type="Pfam" id="PF13432">
    <property type="entry name" value="TPR_16"/>
    <property type="match status" value="1"/>
</dbReference>
<dbReference type="Pfam" id="PF14559">
    <property type="entry name" value="TPR_19"/>
    <property type="match status" value="1"/>
</dbReference>
<dbReference type="PANTHER" id="PTHR43861:SF1">
    <property type="entry name" value="TRANS-ACONITATE 2-METHYLTRANSFERASE"/>
    <property type="match status" value="1"/>
</dbReference>
<dbReference type="SMART" id="SM00028">
    <property type="entry name" value="TPR"/>
    <property type="match status" value="4"/>
</dbReference>
<accession>A0A1M4XUD1</accession>
<dbReference type="Gene3D" id="3.40.50.150">
    <property type="entry name" value="Vaccinia Virus protein VP39"/>
    <property type="match status" value="1"/>
</dbReference>
<dbReference type="GO" id="GO:0008168">
    <property type="term" value="F:methyltransferase activity"/>
    <property type="evidence" value="ECO:0007669"/>
    <property type="project" value="UniProtKB-KW"/>
</dbReference>
<dbReference type="RefSeq" id="WP_159435809.1">
    <property type="nucleotide sequence ID" value="NZ_FQUZ01000010.1"/>
</dbReference>
<dbReference type="InterPro" id="IPR019734">
    <property type="entry name" value="TPR_rpt"/>
</dbReference>
<name>A0A1M4XUD1_9BURK</name>
<keyword evidence="1" id="KW-0808">Transferase</keyword>
<dbReference type="Proteomes" id="UP000184327">
    <property type="component" value="Unassembled WGS sequence"/>
</dbReference>
<evidence type="ECO:0000313" key="1">
    <source>
        <dbReference type="EMBL" id="SHE97187.1"/>
    </source>
</evidence>
<dbReference type="OrthoDB" id="9809392at2"/>
<dbReference type="InterPro" id="IPR029063">
    <property type="entry name" value="SAM-dependent_MTases_sf"/>
</dbReference>
<dbReference type="SUPFAM" id="SSF53335">
    <property type="entry name" value="S-adenosyl-L-methionine-dependent methyltransferases"/>
    <property type="match status" value="1"/>
</dbReference>
<evidence type="ECO:0000313" key="2">
    <source>
        <dbReference type="Proteomes" id="UP000184327"/>
    </source>
</evidence>
<sequence>MKPTPNQTPTDPLAALLARAQQALGRNALPEVAQLLNQAQRSHPNDPRIFMLGGVLAEKSGKTDQAIEALEHAARLAPQWWPAQLELALLLARSNRFTRALEQADQVFRLAPTQLPVLLNLVDIAHRSGDLGRAIRWLQQGLQLRSNDTLLQDYLARDLAAVGRLDEALVLWAQVLEREPQNAPARLARLEALVEAQRPTEAAADVQVLLQQQPDDPVYRYYEQWTQGQTPPVQPVELLRLRFDGMAEGYDIHMVRVLGYQLPQQVAEELRSLFPARDGHLLDLGCGTGLLGLYLGPWQGAVVGVDISRPMLDRAARHGVYDKLHQVNVLDALRDTPSDQYQIITALDVFPYVGDLAQAIVHAGRILTAGGVFIGSTEKADAQAGAERGYVLQANGRYAHHQTALQAWLEAAGFVQIELLEQPLRTERGQPVVGVVITARKPA</sequence>
<dbReference type="EMBL" id="FQUZ01000010">
    <property type="protein sequence ID" value="SHE97187.1"/>
    <property type="molecule type" value="Genomic_DNA"/>
</dbReference>